<reference evidence="1" key="1">
    <citation type="journal article" date="2020" name="Nature">
        <title>Giant virus diversity and host interactions through global metagenomics.</title>
        <authorList>
            <person name="Schulz F."/>
            <person name="Roux S."/>
            <person name="Paez-Espino D."/>
            <person name="Jungbluth S."/>
            <person name="Walsh D.A."/>
            <person name="Denef V.J."/>
            <person name="McMahon K.D."/>
            <person name="Konstantinidis K.T."/>
            <person name="Eloe-Fadrosh E.A."/>
            <person name="Kyrpides N.C."/>
            <person name="Woyke T."/>
        </authorList>
    </citation>
    <scope>NUCLEOTIDE SEQUENCE</scope>
    <source>
        <strain evidence="1">GVMAG-M-3300021354-14</strain>
    </source>
</reference>
<sequence>MDDCSPVNVPIMSYHDGLVQESVFNYRLDNNGRRRVDEAGITRTITLTLPLMLTPDVWMRHEFSLVDVVDVLDCFKANQLWQLAQLLGIPVSSSSVKLGFSSASSIVCCSKAIIMEKITKTIRERKDIILREQNVLDRTHEDHVPQLPVHYISNSDYSYWKSKMQPMNMMSENIIDDMFVWKDITMTPLGQEGDHLYMIRLVSWDVFKASNRQCDSLVTKPVPFVFQNKIYCGLIDEAAYYLPRPG</sequence>
<protein>
    <submittedName>
        <fullName evidence="1">Uncharacterized protein</fullName>
    </submittedName>
</protein>
<proteinExistence type="predicted"/>
<organism evidence="1">
    <name type="scientific">viral metagenome</name>
    <dbReference type="NCBI Taxonomy" id="1070528"/>
    <lineage>
        <taxon>unclassified sequences</taxon>
        <taxon>metagenomes</taxon>
        <taxon>organismal metagenomes</taxon>
    </lineage>
</organism>
<dbReference type="EMBL" id="MN739448">
    <property type="protein sequence ID" value="QHT04983.1"/>
    <property type="molecule type" value="Genomic_DNA"/>
</dbReference>
<accession>A0A6C0CL08</accession>
<dbReference type="AlphaFoldDB" id="A0A6C0CL08"/>
<name>A0A6C0CL08_9ZZZZ</name>
<evidence type="ECO:0000313" key="1">
    <source>
        <dbReference type="EMBL" id="QHT04983.1"/>
    </source>
</evidence>